<dbReference type="InterPro" id="IPR002104">
    <property type="entry name" value="Integrase_catalytic"/>
</dbReference>
<sequence length="428" mass="50189">MSRISELPPKVPPNPLPSQSLAASIKEMAIKKKYKEPKIVRAKRGWFIALPYEYPDTPGKYKRFEISAGINYIRDLDEREQEAQSLLKEVKRALKAGFDPFFVGMEEQFAKSITKKIEGIERTEGVVPMWTISEGIKNFQEYCIKKNLSNNTVRTYNTFITNFSSWLEENEMEELMASEISENTILGFLDESFDEEGWTPRTYNNHLRFFNTLFSRMLKLERKENKEVSYHLELGDIEFKKDRAEKNRYYSPTVVNMVKRELKHMPELFRYINWIYYSCMRTREIRLLQIKHIDLEARQIKAIGPTAKTGDRLVPICDELKDLILSMGIMKLPQDYYVFGKSGIPSANKVHKDYFSERYKPIKDKLGLDNKYTLYGWKHTRVVNLLMAGYTDQEVMSLTGHRDYKSFMAYKRELVVDTSAMKGKTIGF</sequence>
<comment type="caution">
    <text evidence="7">The sequence shown here is derived from an EMBL/GenBank/DDBJ whole genome shotgun (WGS) entry which is preliminary data.</text>
</comment>
<reference evidence="7 8" key="1">
    <citation type="submission" date="2019-03" db="EMBL/GenBank/DDBJ databases">
        <title>Freshwater and sediment microbial communities from various areas in North America, analyzing microbe dynamics in response to fracking.</title>
        <authorList>
            <person name="Lamendella R."/>
        </authorList>
    </citation>
    <scope>NUCLEOTIDE SEQUENCE [LARGE SCALE GENOMIC DNA]</scope>
    <source>
        <strain evidence="7 8">114D</strain>
    </source>
</reference>
<organism evidence="7 8">
    <name type="scientific">Sunxiuqinia elliptica</name>
    <dbReference type="NCBI Taxonomy" id="655355"/>
    <lineage>
        <taxon>Bacteria</taxon>
        <taxon>Pseudomonadati</taxon>
        <taxon>Bacteroidota</taxon>
        <taxon>Bacteroidia</taxon>
        <taxon>Marinilabiliales</taxon>
        <taxon>Prolixibacteraceae</taxon>
        <taxon>Sunxiuqinia</taxon>
    </lineage>
</organism>
<accession>A0A4R6H0A7</accession>
<dbReference type="InterPro" id="IPR004107">
    <property type="entry name" value="Integrase_SAM-like_N"/>
</dbReference>
<dbReference type="AlphaFoldDB" id="A0A4R6H0A7"/>
<dbReference type="GO" id="GO:0015074">
    <property type="term" value="P:DNA integration"/>
    <property type="evidence" value="ECO:0007669"/>
    <property type="project" value="UniProtKB-KW"/>
</dbReference>
<proteinExistence type="predicted"/>
<dbReference type="Pfam" id="PF13495">
    <property type="entry name" value="Phage_int_SAM_4"/>
    <property type="match status" value="1"/>
</dbReference>
<dbReference type="InterPro" id="IPR011010">
    <property type="entry name" value="DNA_brk_join_enz"/>
</dbReference>
<gene>
    <name evidence="7" type="ORF">DET52_105239</name>
</gene>
<dbReference type="RefSeq" id="WP_133465284.1">
    <property type="nucleotide sequence ID" value="NZ_SNWI01000005.1"/>
</dbReference>
<evidence type="ECO:0000256" key="3">
    <source>
        <dbReference type="ARBA" id="ARBA00023172"/>
    </source>
</evidence>
<feature type="domain" description="Core-binding (CB)" evidence="6">
    <location>
        <begin position="130"/>
        <end position="218"/>
    </location>
</feature>
<dbReference type="EMBL" id="SNWI01000005">
    <property type="protein sequence ID" value="TDO01380.1"/>
    <property type="molecule type" value="Genomic_DNA"/>
</dbReference>
<keyword evidence="2 4" id="KW-0238">DNA-binding</keyword>
<feature type="domain" description="Tyr recombinase" evidence="5">
    <location>
        <begin position="245"/>
        <end position="426"/>
    </location>
</feature>
<dbReference type="OrthoDB" id="9806835at2"/>
<dbReference type="InterPro" id="IPR013762">
    <property type="entry name" value="Integrase-like_cat_sf"/>
</dbReference>
<dbReference type="PROSITE" id="PS51898">
    <property type="entry name" value="TYR_RECOMBINASE"/>
    <property type="match status" value="1"/>
</dbReference>
<dbReference type="SUPFAM" id="SSF56349">
    <property type="entry name" value="DNA breaking-rejoining enzymes"/>
    <property type="match status" value="1"/>
</dbReference>
<dbReference type="InterPro" id="IPR044068">
    <property type="entry name" value="CB"/>
</dbReference>
<dbReference type="Proteomes" id="UP000294848">
    <property type="component" value="Unassembled WGS sequence"/>
</dbReference>
<evidence type="ECO:0000259" key="6">
    <source>
        <dbReference type="PROSITE" id="PS51900"/>
    </source>
</evidence>
<dbReference type="GO" id="GO:0006310">
    <property type="term" value="P:DNA recombination"/>
    <property type="evidence" value="ECO:0007669"/>
    <property type="project" value="UniProtKB-KW"/>
</dbReference>
<dbReference type="Gene3D" id="1.10.443.10">
    <property type="entry name" value="Intergrase catalytic core"/>
    <property type="match status" value="1"/>
</dbReference>
<dbReference type="GO" id="GO:0003677">
    <property type="term" value="F:DNA binding"/>
    <property type="evidence" value="ECO:0007669"/>
    <property type="project" value="UniProtKB-UniRule"/>
</dbReference>
<evidence type="ECO:0000256" key="2">
    <source>
        <dbReference type="ARBA" id="ARBA00023125"/>
    </source>
</evidence>
<dbReference type="Pfam" id="PF00589">
    <property type="entry name" value="Phage_integrase"/>
    <property type="match status" value="1"/>
</dbReference>
<evidence type="ECO:0000256" key="4">
    <source>
        <dbReference type="PROSITE-ProRule" id="PRU01248"/>
    </source>
</evidence>
<evidence type="ECO:0000313" key="8">
    <source>
        <dbReference type="Proteomes" id="UP000294848"/>
    </source>
</evidence>
<name>A0A4R6H0A7_9BACT</name>
<evidence type="ECO:0000256" key="1">
    <source>
        <dbReference type="ARBA" id="ARBA00022908"/>
    </source>
</evidence>
<evidence type="ECO:0000313" key="7">
    <source>
        <dbReference type="EMBL" id="TDO01380.1"/>
    </source>
</evidence>
<evidence type="ECO:0000259" key="5">
    <source>
        <dbReference type="PROSITE" id="PS51898"/>
    </source>
</evidence>
<keyword evidence="3" id="KW-0233">DNA recombination</keyword>
<protein>
    <submittedName>
        <fullName evidence="7">Site-specific recombinase XerD</fullName>
    </submittedName>
</protein>
<keyword evidence="1" id="KW-0229">DNA integration</keyword>
<dbReference type="PROSITE" id="PS51900">
    <property type="entry name" value="CB"/>
    <property type="match status" value="1"/>
</dbReference>
<dbReference type="Gene3D" id="1.10.150.130">
    <property type="match status" value="1"/>
</dbReference>
<dbReference type="InterPro" id="IPR010998">
    <property type="entry name" value="Integrase_recombinase_N"/>
</dbReference>